<keyword evidence="7 11" id="KW-0067">ATP-binding</keyword>
<dbReference type="PROSITE" id="PS50109">
    <property type="entry name" value="HIS_KIN"/>
    <property type="match status" value="1"/>
</dbReference>
<evidence type="ECO:0000256" key="9">
    <source>
        <dbReference type="SAM" id="Phobius"/>
    </source>
</evidence>
<feature type="transmembrane region" description="Helical" evidence="9">
    <location>
        <begin position="39"/>
        <end position="59"/>
    </location>
</feature>
<evidence type="ECO:0000256" key="3">
    <source>
        <dbReference type="ARBA" id="ARBA00022553"/>
    </source>
</evidence>
<feature type="coiled-coil region" evidence="8">
    <location>
        <begin position="340"/>
        <end position="367"/>
    </location>
</feature>
<dbReference type="InterPro" id="IPR036890">
    <property type="entry name" value="HATPase_C_sf"/>
</dbReference>
<evidence type="ECO:0000313" key="11">
    <source>
        <dbReference type="EMBL" id="QQP91524.1"/>
    </source>
</evidence>
<dbReference type="PANTHER" id="PTHR41523:SF8">
    <property type="entry name" value="ETHYLENE RESPONSE SENSOR PROTEIN"/>
    <property type="match status" value="1"/>
</dbReference>
<reference evidence="11" key="1">
    <citation type="submission" date="2021-02" db="EMBL/GenBank/DDBJ databases">
        <title>Skermanella TT6 skin isolate.</title>
        <authorList>
            <person name="Lee K."/>
            <person name="Ganzorig M."/>
        </authorList>
    </citation>
    <scope>NUCLEOTIDE SEQUENCE</scope>
    <source>
        <strain evidence="11">TT6</strain>
    </source>
</reference>
<dbReference type="GO" id="GO:0005524">
    <property type="term" value="F:ATP binding"/>
    <property type="evidence" value="ECO:0007669"/>
    <property type="project" value="UniProtKB-KW"/>
</dbReference>
<dbReference type="SMART" id="SM00387">
    <property type="entry name" value="HATPase_c"/>
    <property type="match status" value="1"/>
</dbReference>
<dbReference type="SUPFAM" id="SSF55874">
    <property type="entry name" value="ATPase domain of HSP90 chaperone/DNA topoisomerase II/histidine kinase"/>
    <property type="match status" value="1"/>
</dbReference>
<feature type="domain" description="Histidine kinase" evidence="10">
    <location>
        <begin position="367"/>
        <end position="557"/>
    </location>
</feature>
<dbReference type="InterPro" id="IPR011495">
    <property type="entry name" value="Sig_transdc_His_kin_sub2_dim/P"/>
</dbReference>
<dbReference type="EMBL" id="CP067420">
    <property type="protein sequence ID" value="QQP91524.1"/>
    <property type="molecule type" value="Genomic_DNA"/>
</dbReference>
<dbReference type="Proteomes" id="UP000595197">
    <property type="component" value="Chromosome"/>
</dbReference>
<dbReference type="PANTHER" id="PTHR41523">
    <property type="entry name" value="TWO-COMPONENT SYSTEM SENSOR PROTEIN"/>
    <property type="match status" value="1"/>
</dbReference>
<dbReference type="InterPro" id="IPR003594">
    <property type="entry name" value="HATPase_dom"/>
</dbReference>
<dbReference type="CDD" id="cd12914">
    <property type="entry name" value="PDC1_DGC_like"/>
    <property type="match status" value="1"/>
</dbReference>
<evidence type="ECO:0000256" key="2">
    <source>
        <dbReference type="ARBA" id="ARBA00012438"/>
    </source>
</evidence>
<evidence type="ECO:0000256" key="1">
    <source>
        <dbReference type="ARBA" id="ARBA00000085"/>
    </source>
</evidence>
<keyword evidence="8" id="KW-0175">Coiled coil</keyword>
<evidence type="ECO:0000256" key="8">
    <source>
        <dbReference type="SAM" id="Coils"/>
    </source>
</evidence>
<gene>
    <name evidence="11" type="ORF">IGS68_10080</name>
</gene>
<evidence type="ECO:0000259" key="10">
    <source>
        <dbReference type="PROSITE" id="PS50109"/>
    </source>
</evidence>
<comment type="catalytic activity">
    <reaction evidence="1">
        <text>ATP + protein L-histidine = ADP + protein N-phospho-L-histidine.</text>
        <dbReference type="EC" id="2.7.13.3"/>
    </reaction>
</comment>
<dbReference type="Gene3D" id="3.30.565.10">
    <property type="entry name" value="Histidine kinase-like ATPase, C-terminal domain"/>
    <property type="match status" value="1"/>
</dbReference>
<evidence type="ECO:0000256" key="4">
    <source>
        <dbReference type="ARBA" id="ARBA00022679"/>
    </source>
</evidence>
<keyword evidence="9" id="KW-1133">Transmembrane helix</keyword>
<sequence length="557" mass="61274">MQNPSASRASGKQSPTFAAAWPETASRWRLIRPGSTASTIYLSIFALLVIVTAASWLIYDARRNLVLEAERTAGTAAFFLADHATRLFEASDLALLEATNAVEAMDWDRVAGDEELWERLRALSERFPYIDHIWLNDSSGQLRMSTVDLPTPPSSAGDRDFFRAHQEPGSGLFVGELIIGRVTGEPTFLLSRRLSAEDGTFRGVVSLTIDLTYFSTFYGSLDLRLDPVISLVRALDGSILTRVPLGEPQPLPTLPIQADAGSGSSGPSYYLTDWHTPVHAFHKAERLPLHVSVAVPNGNITREWASRIWAYWVVAGVAGMALWPLSVMAVRQAQADRIAKETLEQRVEERTRQLTAANAQLETLFQEVHHRVKNNLQVITSLLRLQAARSGDAETRSSLQKSVDRVHAMSLVHHLLYSSKELTDVDFAKYLGELAANLQSAYGTESHVRLEIDVGSSWFPLNRAIPLCLIVNEMMSNAFKHAFPHGRAGTLRIRLREDDGAFELRIEDDGVGLPDGFDPAGGKGLGMQIIRSLAAQLEGTVTFGPSESGGSAFRLTF</sequence>
<organism evidence="11 12">
    <name type="scientific">Skermanella cutis</name>
    <dbReference type="NCBI Taxonomy" id="2775420"/>
    <lineage>
        <taxon>Bacteria</taxon>
        <taxon>Pseudomonadati</taxon>
        <taxon>Pseudomonadota</taxon>
        <taxon>Alphaproteobacteria</taxon>
        <taxon>Rhodospirillales</taxon>
        <taxon>Azospirillaceae</taxon>
        <taxon>Skermanella</taxon>
    </lineage>
</organism>
<evidence type="ECO:0000256" key="5">
    <source>
        <dbReference type="ARBA" id="ARBA00022741"/>
    </source>
</evidence>
<dbReference type="InterPro" id="IPR005467">
    <property type="entry name" value="His_kinase_dom"/>
</dbReference>
<accession>A0ABX7BAU9</accession>
<dbReference type="EC" id="2.7.13.3" evidence="2"/>
<keyword evidence="9" id="KW-0472">Membrane</keyword>
<dbReference type="InterPro" id="IPR004358">
    <property type="entry name" value="Sig_transdc_His_kin-like_C"/>
</dbReference>
<keyword evidence="12" id="KW-1185">Reference proteome</keyword>
<protein>
    <recommendedName>
        <fullName evidence="2">histidine kinase</fullName>
        <ecNumber evidence="2">2.7.13.3</ecNumber>
    </recommendedName>
</protein>
<keyword evidence="9" id="KW-0812">Transmembrane</keyword>
<keyword evidence="3" id="KW-0597">Phosphoprotein</keyword>
<name>A0ABX7BAU9_9PROT</name>
<dbReference type="Gene3D" id="3.30.450.20">
    <property type="entry name" value="PAS domain"/>
    <property type="match status" value="2"/>
</dbReference>
<dbReference type="RefSeq" id="WP_201079531.1">
    <property type="nucleotide sequence ID" value="NZ_CP067420.1"/>
</dbReference>
<keyword evidence="4" id="KW-0808">Transferase</keyword>
<dbReference type="PRINTS" id="PR00344">
    <property type="entry name" value="BCTRLSENSOR"/>
</dbReference>
<proteinExistence type="predicted"/>
<evidence type="ECO:0000313" key="12">
    <source>
        <dbReference type="Proteomes" id="UP000595197"/>
    </source>
</evidence>
<evidence type="ECO:0000256" key="6">
    <source>
        <dbReference type="ARBA" id="ARBA00022777"/>
    </source>
</evidence>
<keyword evidence="6" id="KW-0418">Kinase</keyword>
<dbReference type="InterPro" id="IPR011102">
    <property type="entry name" value="Sig_transdc_His_kinase_HWE"/>
</dbReference>
<dbReference type="Pfam" id="PF02518">
    <property type="entry name" value="HATPase_c"/>
    <property type="match status" value="1"/>
</dbReference>
<evidence type="ECO:0000256" key="7">
    <source>
        <dbReference type="ARBA" id="ARBA00022840"/>
    </source>
</evidence>
<dbReference type="Pfam" id="PF07568">
    <property type="entry name" value="HisKA_2"/>
    <property type="match status" value="1"/>
</dbReference>
<keyword evidence="5" id="KW-0547">Nucleotide-binding</keyword>
<feature type="transmembrane region" description="Helical" evidence="9">
    <location>
        <begin position="309"/>
        <end position="330"/>
    </location>
</feature>
<dbReference type="SMART" id="SM00911">
    <property type="entry name" value="HWE_HK"/>
    <property type="match status" value="1"/>
</dbReference>